<dbReference type="Proteomes" id="UP001652660">
    <property type="component" value="Chromosome 7e"/>
</dbReference>
<keyword evidence="2" id="KW-1185">Reference proteome</keyword>
<reference evidence="3" key="1">
    <citation type="submission" date="2025-08" db="UniProtKB">
        <authorList>
            <consortium name="RefSeq"/>
        </authorList>
    </citation>
    <scope>IDENTIFICATION</scope>
    <source>
        <tissue evidence="3">Leaves</tissue>
    </source>
</reference>
<protein>
    <submittedName>
        <fullName evidence="3">Protein FAR1-RELATED SEQUENCE 5-like</fullName>
    </submittedName>
</protein>
<gene>
    <name evidence="3" type="primary">LOC140011329</name>
</gene>
<dbReference type="PANTHER" id="PTHR46328">
    <property type="entry name" value="FAR-RED IMPAIRED RESPONSIVE (FAR1) FAMILY PROTEIN-RELATED"/>
    <property type="match status" value="1"/>
</dbReference>
<organism evidence="2 3">
    <name type="scientific">Coffea arabica</name>
    <name type="common">Arabian coffee</name>
    <dbReference type="NCBI Taxonomy" id="13443"/>
    <lineage>
        <taxon>Eukaryota</taxon>
        <taxon>Viridiplantae</taxon>
        <taxon>Streptophyta</taxon>
        <taxon>Embryophyta</taxon>
        <taxon>Tracheophyta</taxon>
        <taxon>Spermatophyta</taxon>
        <taxon>Magnoliopsida</taxon>
        <taxon>eudicotyledons</taxon>
        <taxon>Gunneridae</taxon>
        <taxon>Pentapetalae</taxon>
        <taxon>asterids</taxon>
        <taxon>lamiids</taxon>
        <taxon>Gentianales</taxon>
        <taxon>Rubiaceae</taxon>
        <taxon>Ixoroideae</taxon>
        <taxon>Gardenieae complex</taxon>
        <taxon>Bertiereae - Coffeeae clade</taxon>
        <taxon>Coffeeae</taxon>
        <taxon>Coffea</taxon>
    </lineage>
</organism>
<feature type="domain" description="FAR1" evidence="1">
    <location>
        <begin position="66"/>
        <end position="153"/>
    </location>
</feature>
<dbReference type="RefSeq" id="XP_071916223.1">
    <property type="nucleotide sequence ID" value="XM_072060122.1"/>
</dbReference>
<accession>A0ABM4V9K9</accession>
<dbReference type="GeneID" id="140011329"/>
<evidence type="ECO:0000313" key="3">
    <source>
        <dbReference type="RefSeq" id="XP_071916223.1"/>
    </source>
</evidence>
<sequence length="164" mass="18667">MELEINFGCNDDLNLCSNGSIEGPIQDSDCNDGSILCSNGPNLRNIPREPCEGMTFDNLDEAQACYKTYSAWKGFSIRKNHTRHSRKDKTLIGVDYVCSREGKRKTTKKDDDQTGVVHAITRVGYKAIMSLKLNEEEKWVVSRFFDQHNHDLTTPRSTRLLRGH</sequence>
<evidence type="ECO:0000313" key="2">
    <source>
        <dbReference type="Proteomes" id="UP001652660"/>
    </source>
</evidence>
<dbReference type="Pfam" id="PF03101">
    <property type="entry name" value="FAR1"/>
    <property type="match status" value="1"/>
</dbReference>
<proteinExistence type="predicted"/>
<dbReference type="PANTHER" id="PTHR46328:SF6">
    <property type="entry name" value="PROTEIN FAR1-RELATED SEQUENCE 5-LIKE"/>
    <property type="match status" value="1"/>
</dbReference>
<evidence type="ECO:0000259" key="1">
    <source>
        <dbReference type="Pfam" id="PF03101"/>
    </source>
</evidence>
<dbReference type="InterPro" id="IPR004330">
    <property type="entry name" value="FAR1_DNA_bnd_dom"/>
</dbReference>
<name>A0ABM4V9K9_COFAR</name>